<dbReference type="Gene3D" id="2.60.420.10">
    <property type="entry name" value="Maltose phosphorylase, domain 3"/>
    <property type="match status" value="1"/>
</dbReference>
<dbReference type="Pfam" id="PF17390">
    <property type="entry name" value="Bac_rhamnosid_C"/>
    <property type="match status" value="1"/>
</dbReference>
<feature type="domain" description="Alpha-L-rhamnosidase C-terminal" evidence="7">
    <location>
        <begin position="724"/>
        <end position="789"/>
    </location>
</feature>
<dbReference type="GO" id="GO:0030596">
    <property type="term" value="F:alpha-L-rhamnosidase activity"/>
    <property type="evidence" value="ECO:0007669"/>
    <property type="project" value="UniProtKB-EC"/>
</dbReference>
<gene>
    <name evidence="8" type="ORF">UFOPK2214_00475</name>
</gene>
<dbReference type="PANTHER" id="PTHR33307:SF6">
    <property type="entry name" value="ALPHA-RHAMNOSIDASE (EUROFUNG)-RELATED"/>
    <property type="match status" value="1"/>
</dbReference>
<comment type="catalytic activity">
    <reaction evidence="1">
        <text>Hydrolysis of terminal non-reducing alpha-L-rhamnose residues in alpha-L-rhamnosides.</text>
        <dbReference type="EC" id="3.2.1.40"/>
    </reaction>
</comment>
<evidence type="ECO:0000259" key="6">
    <source>
        <dbReference type="Pfam" id="PF17389"/>
    </source>
</evidence>
<dbReference type="Pfam" id="PF05592">
    <property type="entry name" value="Bac_rhamnosid"/>
    <property type="match status" value="1"/>
</dbReference>
<dbReference type="InterPro" id="IPR016007">
    <property type="entry name" value="Alpha_rhamnosid"/>
</dbReference>
<reference evidence="8" key="1">
    <citation type="submission" date="2020-05" db="EMBL/GenBank/DDBJ databases">
        <authorList>
            <person name="Chiriac C."/>
            <person name="Salcher M."/>
            <person name="Ghai R."/>
            <person name="Kavagutti S V."/>
        </authorList>
    </citation>
    <scope>NUCLEOTIDE SEQUENCE</scope>
</reference>
<proteinExistence type="predicted"/>
<dbReference type="Gene3D" id="2.60.120.260">
    <property type="entry name" value="Galactose-binding domain-like"/>
    <property type="match status" value="2"/>
</dbReference>
<dbReference type="EC" id="3.2.1.40" evidence="2"/>
<evidence type="ECO:0000256" key="2">
    <source>
        <dbReference type="ARBA" id="ARBA00012652"/>
    </source>
</evidence>
<dbReference type="InterPro" id="IPR008902">
    <property type="entry name" value="Rhamnosid_concanavalin"/>
</dbReference>
<dbReference type="PANTHER" id="PTHR33307">
    <property type="entry name" value="ALPHA-RHAMNOSIDASE (EUROFUNG)"/>
    <property type="match status" value="1"/>
</dbReference>
<evidence type="ECO:0000259" key="7">
    <source>
        <dbReference type="Pfam" id="PF17390"/>
    </source>
</evidence>
<dbReference type="Pfam" id="PF08531">
    <property type="entry name" value="Bac_rhamnosid_N"/>
    <property type="match status" value="1"/>
</dbReference>
<dbReference type="InterPro" id="IPR012341">
    <property type="entry name" value="6hp_glycosidase-like_sf"/>
</dbReference>
<sequence length="803" mass="89075">MRRFTFSNQSCASEDLGGANYSWPMTEGSSSSRLPAFTASWIEPVESVDSPAMHRPAYHLAREFVVPSHVVSARLWATAHGVYEPFINGSRVGDIELAPGFTAYRKHLQVHAFVVTDLLHVGNNAIGAILSDGWWRGQHGVIREIDAYGPNVSFLAELIIELADGQQIRVSTNDTWCSSPSHILAADLIAGETHDLRRRVNGWCVAGTDRTSWDQVTVADYSMDNLCEVLGPPVRRIEELSPVSITQIAPLRHVVDFGQNSNGWVRLSGLGPEGNEVTLKYGEWTNSAGEVTQSNVADAAFSEPHDVPFQTDRVYSAGDNTVFEPRHSTKGFRFVEVEGIDGVLDSASIVSVVVHTDLQRVGDFECSDERINQLHRAADWSFRGNACEIPTDCPTRERSGWTGDWQIYVETASYLYDVFDWSAKWMRDLAADQFPDGKVTSIVPDPSPGAPVWRGSHGSSGWGDAAVHVPWELYRASARTDMLAAQFESMTQWVEFAARRAEGRRHPLREAQRPNPLPHERFLWDSGWHYGEWLEPGADIETDVASLGNQDHGAVATAYLYRSADQLAQISLLLRKDEEAQRYSELAANVLDAWRAEFIDDEGALMPRTQANLCRALAFGLVPDSLRQRTADDLVQLINEADMHLGTGFLATPMLLPVLADHGHLDTAYSLLFQDTEPSWMYMTNQYSTIWEDWDGIVGDKATHSLNHYSKGAVISFLHQYVAGLTIQEPGYRRVRVAPRPGAGISWARTHHDGPNGRIGVEWSLENGVGTITCDIPNGTECELELPTGSIYALSAGTHIHTW</sequence>
<feature type="domain" description="Alpha-L-rhamnosidase concanavalin-like" evidence="4">
    <location>
        <begin position="249"/>
        <end position="355"/>
    </location>
</feature>
<dbReference type="Gene3D" id="1.50.10.10">
    <property type="match status" value="1"/>
</dbReference>
<feature type="domain" description="Bacterial alpha-L-rhamnosidase N-terminal" evidence="5">
    <location>
        <begin position="69"/>
        <end position="237"/>
    </location>
</feature>
<feature type="domain" description="Alpha-L-rhamnosidase six-hairpin glycosidase" evidence="6">
    <location>
        <begin position="360"/>
        <end position="722"/>
    </location>
</feature>
<evidence type="ECO:0000259" key="5">
    <source>
        <dbReference type="Pfam" id="PF08531"/>
    </source>
</evidence>
<evidence type="ECO:0000313" key="8">
    <source>
        <dbReference type="EMBL" id="CAB4649379.1"/>
    </source>
</evidence>
<dbReference type="EMBL" id="CAEZWJ010000010">
    <property type="protein sequence ID" value="CAB4649379.1"/>
    <property type="molecule type" value="Genomic_DNA"/>
</dbReference>
<dbReference type="InterPro" id="IPR008928">
    <property type="entry name" value="6-hairpin_glycosidase_sf"/>
</dbReference>
<keyword evidence="3" id="KW-0378">Hydrolase</keyword>
<accession>A0A6J6KN86</accession>
<dbReference type="AlphaFoldDB" id="A0A6J6KN86"/>
<evidence type="ECO:0000256" key="1">
    <source>
        <dbReference type="ARBA" id="ARBA00001445"/>
    </source>
</evidence>
<dbReference type="Pfam" id="PF17389">
    <property type="entry name" value="Bac_rhamnosid6H"/>
    <property type="match status" value="1"/>
</dbReference>
<protein>
    <recommendedName>
        <fullName evidence="2">alpha-L-rhamnosidase</fullName>
        <ecNumber evidence="2">3.2.1.40</ecNumber>
    </recommendedName>
</protein>
<dbReference type="InterPro" id="IPR035396">
    <property type="entry name" value="Bac_rhamnosid6H"/>
</dbReference>
<organism evidence="8">
    <name type="scientific">freshwater metagenome</name>
    <dbReference type="NCBI Taxonomy" id="449393"/>
    <lineage>
        <taxon>unclassified sequences</taxon>
        <taxon>metagenomes</taxon>
        <taxon>ecological metagenomes</taxon>
    </lineage>
</organism>
<evidence type="ECO:0000259" key="4">
    <source>
        <dbReference type="Pfam" id="PF05592"/>
    </source>
</evidence>
<dbReference type="InterPro" id="IPR035398">
    <property type="entry name" value="Bac_rhamnosid_C"/>
</dbReference>
<dbReference type="SUPFAM" id="SSF48208">
    <property type="entry name" value="Six-hairpin glycosidases"/>
    <property type="match status" value="1"/>
</dbReference>
<name>A0A6J6KN86_9ZZZZ</name>
<evidence type="ECO:0000256" key="3">
    <source>
        <dbReference type="ARBA" id="ARBA00022801"/>
    </source>
</evidence>
<dbReference type="InterPro" id="IPR013737">
    <property type="entry name" value="Bac_rhamnosid_N"/>
</dbReference>
<dbReference type="GO" id="GO:0005975">
    <property type="term" value="P:carbohydrate metabolic process"/>
    <property type="evidence" value="ECO:0007669"/>
    <property type="project" value="InterPro"/>
</dbReference>